<evidence type="ECO:0000313" key="9">
    <source>
        <dbReference type="EMBL" id="NRF72029.1"/>
    </source>
</evidence>
<keyword evidence="10" id="KW-1185">Reference proteome</keyword>
<feature type="binding site" evidence="6">
    <location>
        <position position="104"/>
    </location>
    <ligand>
        <name>a divalent metal cation</name>
        <dbReference type="ChEBI" id="CHEBI:60240"/>
        <label>1</label>
    </ligand>
</feature>
<evidence type="ECO:0000256" key="7">
    <source>
        <dbReference type="RuleBase" id="RU003653"/>
    </source>
</evidence>
<dbReference type="Pfam" id="PF00557">
    <property type="entry name" value="Peptidase_M24"/>
    <property type="match status" value="1"/>
</dbReference>
<feature type="domain" description="Peptidase M24" evidence="8">
    <location>
        <begin position="11"/>
        <end position="237"/>
    </location>
</feature>
<dbReference type="EC" id="3.4.11.18" evidence="6 7"/>
<dbReference type="EMBL" id="JABRWJ010000017">
    <property type="protein sequence ID" value="NRF72029.1"/>
    <property type="molecule type" value="Genomic_DNA"/>
</dbReference>
<dbReference type="Proteomes" id="UP000737171">
    <property type="component" value="Unassembled WGS sequence"/>
</dbReference>
<dbReference type="PANTHER" id="PTHR43330">
    <property type="entry name" value="METHIONINE AMINOPEPTIDASE"/>
    <property type="match status" value="1"/>
</dbReference>
<name>A0ABX2EU10_9BURK</name>
<dbReference type="RefSeq" id="WP_173134487.1">
    <property type="nucleotide sequence ID" value="NZ_JABRWJ010000017.1"/>
</dbReference>
<evidence type="ECO:0000256" key="1">
    <source>
        <dbReference type="ARBA" id="ARBA00002521"/>
    </source>
</evidence>
<evidence type="ECO:0000256" key="3">
    <source>
        <dbReference type="ARBA" id="ARBA00022670"/>
    </source>
</evidence>
<evidence type="ECO:0000256" key="2">
    <source>
        <dbReference type="ARBA" id="ARBA00022438"/>
    </source>
</evidence>
<reference evidence="9 10" key="1">
    <citation type="submission" date="2020-05" db="EMBL/GenBank/DDBJ databases">
        <title>Aquincola sp. isolate from soil.</title>
        <authorList>
            <person name="Han J."/>
            <person name="Kim D.-U."/>
        </authorList>
    </citation>
    <scope>NUCLEOTIDE SEQUENCE [LARGE SCALE GENOMIC DNA]</scope>
    <source>
        <strain evidence="9 10">S2</strain>
    </source>
</reference>
<proteinExistence type="inferred from homology"/>
<dbReference type="InterPro" id="IPR000994">
    <property type="entry name" value="Pept_M24"/>
</dbReference>
<gene>
    <name evidence="6 9" type="primary">map</name>
    <name evidence="9" type="ORF">HLB44_34095</name>
</gene>
<evidence type="ECO:0000256" key="6">
    <source>
        <dbReference type="HAMAP-Rule" id="MF_01974"/>
    </source>
</evidence>
<keyword evidence="5 6" id="KW-0378">Hydrolase</keyword>
<comment type="catalytic activity">
    <reaction evidence="6 7">
        <text>Release of N-terminal amino acids, preferentially methionine, from peptides and arylamides.</text>
        <dbReference type="EC" id="3.4.11.18"/>
    </reaction>
</comment>
<keyword evidence="4 6" id="KW-0479">Metal-binding</keyword>
<keyword evidence="3 6" id="KW-0645">Protease</keyword>
<feature type="binding site" evidence="6">
    <location>
        <position position="232"/>
    </location>
    <ligand>
        <name>a divalent metal cation</name>
        <dbReference type="ChEBI" id="CHEBI:60240"/>
        <label>2</label>
        <note>catalytic</note>
    </ligand>
</feature>
<feature type="binding site" evidence="6">
    <location>
        <position position="167"/>
    </location>
    <ligand>
        <name>a divalent metal cation</name>
        <dbReference type="ChEBI" id="CHEBI:60240"/>
        <label>2</label>
        <note>catalytic</note>
    </ligand>
</feature>
<dbReference type="Gene3D" id="3.90.230.10">
    <property type="entry name" value="Creatinase/methionine aminopeptidase superfamily"/>
    <property type="match status" value="1"/>
</dbReference>
<comment type="similarity">
    <text evidence="6">Belongs to the peptidase M24A family. Methionine aminopeptidase type 1 subfamily.</text>
</comment>
<evidence type="ECO:0000256" key="4">
    <source>
        <dbReference type="ARBA" id="ARBA00022723"/>
    </source>
</evidence>
<feature type="binding site" evidence="6">
    <location>
        <position position="201"/>
    </location>
    <ligand>
        <name>a divalent metal cation</name>
        <dbReference type="ChEBI" id="CHEBI:60240"/>
        <label>2</label>
        <note>catalytic</note>
    </ligand>
</feature>
<keyword evidence="2 6" id="KW-0031">Aminopeptidase</keyword>
<dbReference type="InterPro" id="IPR036005">
    <property type="entry name" value="Creatinase/aminopeptidase-like"/>
</dbReference>
<comment type="cofactor">
    <cofactor evidence="6">
        <name>Co(2+)</name>
        <dbReference type="ChEBI" id="CHEBI:48828"/>
    </cofactor>
    <cofactor evidence="6">
        <name>Zn(2+)</name>
        <dbReference type="ChEBI" id="CHEBI:29105"/>
    </cofactor>
    <cofactor evidence="6">
        <name>Mn(2+)</name>
        <dbReference type="ChEBI" id="CHEBI:29035"/>
    </cofactor>
    <cofactor evidence="6">
        <name>Fe(2+)</name>
        <dbReference type="ChEBI" id="CHEBI:29033"/>
    </cofactor>
    <text evidence="6">Binds 2 divalent metal cations per subunit. Has a high-affinity and a low affinity metal-binding site. The true nature of the physiological cofactor is under debate. The enzyme is active with cobalt, zinc, manganese or divalent iron ions. Most likely, methionine aminopeptidases function as mononuclear Fe(2+)-metalloproteases under physiological conditions, and the catalytically relevant metal-binding site has been assigned to the histidine-containing high-affinity site.</text>
</comment>
<evidence type="ECO:0000313" key="10">
    <source>
        <dbReference type="Proteomes" id="UP000737171"/>
    </source>
</evidence>
<evidence type="ECO:0000256" key="5">
    <source>
        <dbReference type="ARBA" id="ARBA00022801"/>
    </source>
</evidence>
<accession>A0ABX2EU10</accession>
<dbReference type="CDD" id="cd01086">
    <property type="entry name" value="MetAP1"/>
    <property type="match status" value="1"/>
</dbReference>
<sequence>MTIHTQEELEGLQRAGRTVADVLRRMAAAIEPGMRTDELDALGERWLAEGHAEPAPRLTYGFPGATCISVNEEIAHGIPGARVLRAGDMVNIDVSARVGGFFADTGASTVVPPDSAAKRRVRVATRAALDAALAEVKAGARLNRIGAAIERVARASGLRIVRNLCSHGVGAALHEDPTEITGYHEPRDRRLMQVGQVFTIEPFLSTKARAAVETGDGWTLVGPAGGLTAQYEHTLVVGRHGPIVVTDLRWVH</sequence>
<feature type="binding site" evidence="6">
    <location>
        <position position="104"/>
    </location>
    <ligand>
        <name>a divalent metal cation</name>
        <dbReference type="ChEBI" id="CHEBI:60240"/>
        <label>2</label>
        <note>catalytic</note>
    </ligand>
</feature>
<dbReference type="PRINTS" id="PR00599">
    <property type="entry name" value="MAPEPTIDASE"/>
</dbReference>
<dbReference type="SUPFAM" id="SSF55920">
    <property type="entry name" value="Creatinase/aminopeptidase"/>
    <property type="match status" value="1"/>
</dbReference>
<feature type="binding site" evidence="6">
    <location>
        <position position="232"/>
    </location>
    <ligand>
        <name>a divalent metal cation</name>
        <dbReference type="ChEBI" id="CHEBI:60240"/>
        <label>1</label>
    </ligand>
</feature>
<dbReference type="HAMAP" id="MF_01974">
    <property type="entry name" value="MetAP_1"/>
    <property type="match status" value="1"/>
</dbReference>
<comment type="subunit">
    <text evidence="6">Monomer.</text>
</comment>
<dbReference type="InterPro" id="IPR002467">
    <property type="entry name" value="Pept_M24A_MAP1"/>
</dbReference>
<feature type="binding site" evidence="6">
    <location>
        <position position="174"/>
    </location>
    <ligand>
        <name>substrate</name>
    </ligand>
</feature>
<protein>
    <recommendedName>
        <fullName evidence="6 7">Methionine aminopeptidase</fullName>
        <shortName evidence="6">MAP</shortName>
        <shortName evidence="6">MetAP</shortName>
        <ecNumber evidence="6 7">3.4.11.18</ecNumber>
    </recommendedName>
    <alternativeName>
        <fullName evidence="6">Peptidase M</fullName>
    </alternativeName>
</protein>
<feature type="binding site" evidence="6">
    <location>
        <position position="93"/>
    </location>
    <ligand>
        <name>a divalent metal cation</name>
        <dbReference type="ChEBI" id="CHEBI:60240"/>
        <label>1</label>
    </ligand>
</feature>
<comment type="caution">
    <text evidence="9">The sequence shown here is derived from an EMBL/GenBank/DDBJ whole genome shotgun (WGS) entry which is preliminary data.</text>
</comment>
<dbReference type="InterPro" id="IPR001714">
    <property type="entry name" value="Pept_M24_MAP"/>
</dbReference>
<feature type="binding site" evidence="6">
    <location>
        <position position="76"/>
    </location>
    <ligand>
        <name>substrate</name>
    </ligand>
</feature>
<dbReference type="NCBIfam" id="TIGR00500">
    <property type="entry name" value="met_pdase_I"/>
    <property type="match status" value="1"/>
</dbReference>
<comment type="function">
    <text evidence="1 6">Removes the N-terminal methionine from nascent proteins. The N-terminal methionine is often cleaved when the second residue in the primary sequence is small and uncharged (Met-Ala-, Cys, Gly, Pro, Ser, Thr, or Val). Requires deformylation of the N(alpha)-formylated initiator methionine before it can be hydrolyzed.</text>
</comment>
<dbReference type="PANTHER" id="PTHR43330:SF13">
    <property type="entry name" value="METHIONINE AMINOPEPTIDASE 2"/>
    <property type="match status" value="1"/>
</dbReference>
<organism evidence="9 10">
    <name type="scientific">Pseudaquabacterium terrae</name>
    <dbReference type="NCBI Taxonomy" id="2732868"/>
    <lineage>
        <taxon>Bacteria</taxon>
        <taxon>Pseudomonadati</taxon>
        <taxon>Pseudomonadota</taxon>
        <taxon>Betaproteobacteria</taxon>
        <taxon>Burkholderiales</taxon>
        <taxon>Sphaerotilaceae</taxon>
        <taxon>Pseudaquabacterium</taxon>
    </lineage>
</organism>
<evidence type="ECO:0000259" key="8">
    <source>
        <dbReference type="Pfam" id="PF00557"/>
    </source>
</evidence>
<dbReference type="GO" id="GO:0004239">
    <property type="term" value="F:initiator methionyl aminopeptidase activity"/>
    <property type="evidence" value="ECO:0007669"/>
    <property type="project" value="UniProtKB-EC"/>
</dbReference>